<proteinExistence type="predicted"/>
<name>A0A1I6M7Q9_9EURY</name>
<gene>
    <name evidence="1" type="ORF">SAMN05216559_3930</name>
</gene>
<keyword evidence="2" id="KW-1185">Reference proteome</keyword>
<reference evidence="1 2" key="1">
    <citation type="submission" date="2016-10" db="EMBL/GenBank/DDBJ databases">
        <authorList>
            <person name="de Groot N.N."/>
        </authorList>
    </citation>
    <scope>NUCLEOTIDE SEQUENCE [LARGE SCALE GENOMIC DNA]</scope>
    <source>
        <strain evidence="1 2">CGMCC 1.10457</strain>
    </source>
</reference>
<sequence>MTEYVCQNCGRESERSPLCVTCPSCGGPLESAVARQNDESSRRLE</sequence>
<dbReference type="AlphaFoldDB" id="A0A1I6M7Q9"/>
<accession>A0A1I6M7Q9</accession>
<evidence type="ECO:0000313" key="2">
    <source>
        <dbReference type="Proteomes" id="UP000199062"/>
    </source>
</evidence>
<organism evidence="1 2">
    <name type="scientific">Halomicrobium zhouii</name>
    <dbReference type="NCBI Taxonomy" id="767519"/>
    <lineage>
        <taxon>Archaea</taxon>
        <taxon>Methanobacteriati</taxon>
        <taxon>Methanobacteriota</taxon>
        <taxon>Stenosarchaea group</taxon>
        <taxon>Halobacteria</taxon>
        <taxon>Halobacteriales</taxon>
        <taxon>Haloarculaceae</taxon>
        <taxon>Halomicrobium</taxon>
    </lineage>
</organism>
<protein>
    <submittedName>
        <fullName evidence="1">Uncharacterized protein</fullName>
    </submittedName>
</protein>
<dbReference type="Proteomes" id="UP000199062">
    <property type="component" value="Unassembled WGS sequence"/>
</dbReference>
<evidence type="ECO:0000313" key="1">
    <source>
        <dbReference type="EMBL" id="SFS11717.1"/>
    </source>
</evidence>
<dbReference type="EMBL" id="FOZK01000005">
    <property type="protein sequence ID" value="SFS11717.1"/>
    <property type="molecule type" value="Genomic_DNA"/>
</dbReference>